<organism evidence="2 3">
    <name type="scientific">Puccinia sorghi</name>
    <dbReference type="NCBI Taxonomy" id="27349"/>
    <lineage>
        <taxon>Eukaryota</taxon>
        <taxon>Fungi</taxon>
        <taxon>Dikarya</taxon>
        <taxon>Basidiomycota</taxon>
        <taxon>Pucciniomycotina</taxon>
        <taxon>Pucciniomycetes</taxon>
        <taxon>Pucciniales</taxon>
        <taxon>Pucciniaceae</taxon>
        <taxon>Puccinia</taxon>
    </lineage>
</organism>
<feature type="transmembrane region" description="Helical" evidence="1">
    <location>
        <begin position="549"/>
        <end position="569"/>
    </location>
</feature>
<dbReference type="VEuPathDB" id="FungiDB:VP01_8g6"/>
<keyword evidence="3" id="KW-1185">Reference proteome</keyword>
<feature type="transmembrane region" description="Helical" evidence="1">
    <location>
        <begin position="295"/>
        <end position="313"/>
    </location>
</feature>
<feature type="transmembrane region" description="Helical" evidence="1">
    <location>
        <begin position="438"/>
        <end position="459"/>
    </location>
</feature>
<evidence type="ECO:0000256" key="1">
    <source>
        <dbReference type="SAM" id="Phobius"/>
    </source>
</evidence>
<feature type="transmembrane region" description="Helical" evidence="1">
    <location>
        <begin position="12"/>
        <end position="32"/>
    </location>
</feature>
<keyword evidence="1" id="KW-0812">Transmembrane</keyword>
<accession>A0A0L6U7U5</accession>
<gene>
    <name evidence="2" type="ORF">VP01_8g6</name>
</gene>
<dbReference type="Proteomes" id="UP000037035">
    <property type="component" value="Unassembled WGS sequence"/>
</dbReference>
<name>A0A0L6U7U5_9BASI</name>
<feature type="transmembrane region" description="Helical" evidence="1">
    <location>
        <begin position="44"/>
        <end position="65"/>
    </location>
</feature>
<proteinExistence type="predicted"/>
<protein>
    <submittedName>
        <fullName evidence="2">Uncharacterized protein</fullName>
    </submittedName>
</protein>
<evidence type="ECO:0000313" key="3">
    <source>
        <dbReference type="Proteomes" id="UP000037035"/>
    </source>
</evidence>
<sequence length="836" mass="96586">MLSFLCFSSSGVLPSLYLNIISKSFYLSALLLSSCQTPSPSLVFYFLFLYIEDYYMHAIVFYFYLLEKTHIYYSIYMYVYTHTISCYSTLYLFLFVIVTVKMVLLDLGKQFPKRNGGTSPPWRRMSLMGAVRPIPSCASASHRTKTSNNFHEKHSRGAPMRNWEHLRPKCLLPNFHAFPQGPERLVAIHHSQKYIHHRGVLVQCPQEPQDFGSSKYSPFNNMLLDWWPQNIHTMNWMPSRASSFMLCGPRKSKLLLMHMYIYLSTISCFSTHNIFMSGTMGLKLIFNNQYGTLSVLYMISFLSTIIIISYKGIEEMMSTQTEYWCQQVISKYVNIIHQGCFHGTFMQYITSQVELRVKLVVTCVDVKLKNAQKSYISFAHPIFLEIIFEFQKTVKDHKENDVIHAQLMFYLEMIITHIRYNCENNHPQDTIQHQQAKLLLTIPITVANQTFAYQFMILLQWESLKWNKGVQHANHSLWILNPLDFAALIQRGLRNQFVILFFINCFGGQIATNLMITNFLPAKFRVRNSMVKFILLKKKKKKKIGTTPGFLNVFFLIAKEPVWVILSFFSHTFNSLKPSGLIDFRLNYPLQVNPLFLLLGRWATPAATLPQDYLQICQGYCETPLPAAGILSPKFTAVGFGRFTALRKALSTASQHALHNRTYFSTWLFLKALVVVELQRISTELGTKFTKFRLKLCTNYDQHARGIISVYEQVKRKHLHASSMETALIWKRMCLDAGVKQILINNTMILSGLMGHNNPGDNRAVIINKKIEKGVRSQVLVAKVWLNMGMEQEEYETRGVKQSPNPSLQLFQSAQGALLFETKENYIFFMGLEPNI</sequence>
<feature type="transmembrane region" description="Helical" evidence="1">
    <location>
        <begin position="254"/>
        <end position="275"/>
    </location>
</feature>
<dbReference type="AlphaFoldDB" id="A0A0L6U7U5"/>
<keyword evidence="1" id="KW-0472">Membrane</keyword>
<feature type="transmembrane region" description="Helical" evidence="1">
    <location>
        <begin position="77"/>
        <end position="104"/>
    </location>
</feature>
<reference evidence="2 3" key="1">
    <citation type="submission" date="2015-08" db="EMBL/GenBank/DDBJ databases">
        <title>Next Generation Sequencing and Analysis of the Genome of Puccinia sorghi L Schw, the Causal Agent of Maize Common Rust.</title>
        <authorList>
            <person name="Rochi L."/>
            <person name="Burguener G."/>
            <person name="Darino M."/>
            <person name="Turjanski A."/>
            <person name="Kreff E."/>
            <person name="Dieguez M.J."/>
            <person name="Sacco F."/>
        </authorList>
    </citation>
    <scope>NUCLEOTIDE SEQUENCE [LARGE SCALE GENOMIC DNA]</scope>
    <source>
        <strain evidence="2 3">RO10H11247</strain>
    </source>
</reference>
<keyword evidence="1" id="KW-1133">Transmembrane helix</keyword>
<comment type="caution">
    <text evidence="2">The sequence shown here is derived from an EMBL/GenBank/DDBJ whole genome shotgun (WGS) entry which is preliminary data.</text>
</comment>
<feature type="transmembrane region" description="Helical" evidence="1">
    <location>
        <begin position="497"/>
        <end position="520"/>
    </location>
</feature>
<dbReference type="EMBL" id="LAVV01014605">
    <property type="protein sequence ID" value="KNZ44586.1"/>
    <property type="molecule type" value="Genomic_DNA"/>
</dbReference>
<evidence type="ECO:0000313" key="2">
    <source>
        <dbReference type="EMBL" id="KNZ44586.1"/>
    </source>
</evidence>